<protein>
    <submittedName>
        <fullName evidence="10">CRCB domain-containing protein</fullName>
    </submittedName>
</protein>
<feature type="transmembrane region" description="Helical" evidence="9">
    <location>
        <begin position="322"/>
        <end position="344"/>
    </location>
</feature>
<feature type="transmembrane region" description="Helical" evidence="9">
    <location>
        <begin position="217"/>
        <end position="236"/>
    </location>
</feature>
<feature type="transmembrane region" description="Helical" evidence="9">
    <location>
        <begin position="132"/>
        <end position="154"/>
    </location>
</feature>
<dbReference type="GO" id="GO:0005886">
    <property type="term" value="C:plasma membrane"/>
    <property type="evidence" value="ECO:0007669"/>
    <property type="project" value="UniProtKB-SubCell"/>
</dbReference>
<feature type="transmembrane region" description="Helical" evidence="9">
    <location>
        <begin position="290"/>
        <end position="310"/>
    </location>
</feature>
<gene>
    <name evidence="10" type="ORF">CKAN_00198900</name>
</gene>
<keyword evidence="11" id="KW-1185">Reference proteome</keyword>
<comment type="catalytic activity">
    <reaction evidence="8">
        <text>fluoride(in) = fluoride(out)</text>
        <dbReference type="Rhea" id="RHEA:76159"/>
        <dbReference type="ChEBI" id="CHEBI:17051"/>
    </reaction>
    <physiologicalReaction direction="left-to-right" evidence="8">
        <dbReference type="Rhea" id="RHEA:76160"/>
    </physiologicalReaction>
</comment>
<evidence type="ECO:0000313" key="10">
    <source>
        <dbReference type="EMBL" id="RWR73687.1"/>
    </source>
</evidence>
<dbReference type="PANTHER" id="PTHR28259">
    <property type="entry name" value="FLUORIDE EXPORT PROTEIN 1-RELATED"/>
    <property type="match status" value="1"/>
</dbReference>
<dbReference type="AlphaFoldDB" id="A0A3S3MHA8"/>
<feature type="transmembrane region" description="Helical" evidence="9">
    <location>
        <begin position="97"/>
        <end position="120"/>
    </location>
</feature>
<comment type="similarity">
    <text evidence="7">Belongs to the fluoride channel Fluc/FEX (TC 1.A.43) family.</text>
</comment>
<dbReference type="PANTHER" id="PTHR28259:SF1">
    <property type="entry name" value="FLUORIDE EXPORT PROTEIN 1-RELATED"/>
    <property type="match status" value="1"/>
</dbReference>
<keyword evidence="3" id="KW-1003">Cell membrane</keyword>
<keyword evidence="5 9" id="KW-1133">Transmembrane helix</keyword>
<reference evidence="10 11" key="1">
    <citation type="journal article" date="2019" name="Nat. Plants">
        <title>Stout camphor tree genome fills gaps in understanding of flowering plant genome evolution.</title>
        <authorList>
            <person name="Chaw S.M."/>
            <person name="Liu Y.C."/>
            <person name="Wu Y.W."/>
            <person name="Wang H.Y."/>
            <person name="Lin C.I."/>
            <person name="Wu C.S."/>
            <person name="Ke H.M."/>
            <person name="Chang L.Y."/>
            <person name="Hsu C.Y."/>
            <person name="Yang H.T."/>
            <person name="Sudianto E."/>
            <person name="Hsu M.H."/>
            <person name="Wu K.P."/>
            <person name="Wang L.N."/>
            <person name="Leebens-Mack J.H."/>
            <person name="Tsai I.J."/>
        </authorList>
    </citation>
    <scope>NUCLEOTIDE SEQUENCE [LARGE SCALE GENOMIC DNA]</scope>
    <source>
        <strain evidence="11">cv. Chaw 1501</strain>
        <tissue evidence="10">Young leaves</tissue>
    </source>
</reference>
<feature type="transmembrane region" description="Helical" evidence="9">
    <location>
        <begin position="71"/>
        <end position="90"/>
    </location>
</feature>
<proteinExistence type="inferred from homology"/>
<dbReference type="InterPro" id="IPR003691">
    <property type="entry name" value="FluC"/>
</dbReference>
<name>A0A3S3MHA8_9MAGN</name>
<evidence type="ECO:0000256" key="7">
    <source>
        <dbReference type="ARBA" id="ARBA00035120"/>
    </source>
</evidence>
<dbReference type="GO" id="GO:1903425">
    <property type="term" value="F:fluoride transmembrane transporter activity"/>
    <property type="evidence" value="ECO:0007669"/>
    <property type="project" value="TreeGrafter"/>
</dbReference>
<evidence type="ECO:0000256" key="8">
    <source>
        <dbReference type="ARBA" id="ARBA00035585"/>
    </source>
</evidence>
<comment type="caution">
    <text evidence="10">The sequence shown here is derived from an EMBL/GenBank/DDBJ whole genome shotgun (WGS) entry which is preliminary data.</text>
</comment>
<evidence type="ECO:0000256" key="4">
    <source>
        <dbReference type="ARBA" id="ARBA00022692"/>
    </source>
</evidence>
<evidence type="ECO:0000256" key="6">
    <source>
        <dbReference type="ARBA" id="ARBA00023136"/>
    </source>
</evidence>
<evidence type="ECO:0000256" key="1">
    <source>
        <dbReference type="ARBA" id="ARBA00002598"/>
    </source>
</evidence>
<keyword evidence="4 9" id="KW-0812">Transmembrane</keyword>
<dbReference type="Proteomes" id="UP000283530">
    <property type="component" value="Unassembled WGS sequence"/>
</dbReference>
<evidence type="ECO:0000256" key="9">
    <source>
        <dbReference type="SAM" id="Phobius"/>
    </source>
</evidence>
<evidence type="ECO:0000256" key="5">
    <source>
        <dbReference type="ARBA" id="ARBA00022989"/>
    </source>
</evidence>
<feature type="transmembrane region" description="Helical" evidence="9">
    <location>
        <begin position="257"/>
        <end position="278"/>
    </location>
</feature>
<evidence type="ECO:0000313" key="11">
    <source>
        <dbReference type="Proteomes" id="UP000283530"/>
    </source>
</evidence>
<dbReference type="Pfam" id="PF02537">
    <property type="entry name" value="CRCB"/>
    <property type="match status" value="2"/>
</dbReference>
<feature type="transmembrane region" description="Helical" evidence="9">
    <location>
        <begin position="27"/>
        <end position="51"/>
    </location>
</feature>
<dbReference type="OrthoDB" id="409792at2759"/>
<feature type="transmembrane region" description="Helical" evidence="9">
    <location>
        <begin position="186"/>
        <end position="205"/>
    </location>
</feature>
<accession>A0A3S3MHA8</accession>
<comment type="subcellular location">
    <subcellularLocation>
        <location evidence="2">Cell membrane</location>
        <topology evidence="2">Multi-pass membrane protein</topology>
    </subcellularLocation>
</comment>
<organism evidence="10 11">
    <name type="scientific">Cinnamomum micranthum f. kanehirae</name>
    <dbReference type="NCBI Taxonomy" id="337451"/>
    <lineage>
        <taxon>Eukaryota</taxon>
        <taxon>Viridiplantae</taxon>
        <taxon>Streptophyta</taxon>
        <taxon>Embryophyta</taxon>
        <taxon>Tracheophyta</taxon>
        <taxon>Spermatophyta</taxon>
        <taxon>Magnoliopsida</taxon>
        <taxon>Magnoliidae</taxon>
        <taxon>Laurales</taxon>
        <taxon>Lauraceae</taxon>
        <taxon>Cinnamomum</taxon>
    </lineage>
</organism>
<evidence type="ECO:0000256" key="2">
    <source>
        <dbReference type="ARBA" id="ARBA00004651"/>
    </source>
</evidence>
<comment type="function">
    <text evidence="1">Fluoride channel required for the rapid expulsion of cytoplasmic fluoride.</text>
</comment>
<evidence type="ECO:0000256" key="3">
    <source>
        <dbReference type="ARBA" id="ARBA00022475"/>
    </source>
</evidence>
<dbReference type="STRING" id="337451.A0A3S3MHA8"/>
<keyword evidence="6 9" id="KW-0472">Membrane</keyword>
<sequence>MLNSSSVNHSNASEEQNATHQSNQKRLLVYISCRIHLAAFGILGVLTRYLLRELFGPGIIGFTGDHTVLYLDLPSNIVGSFLMGWLGIVFKGDISRFWDLLAIGLSTGFLGSLTTFNAWNQKMLELTLEGKWALSIMGFFFGMLLVMACVYVGVATAKGFRWLLGRFCTCSTNNCCRVDYQILRTVILLLLILLWSFLWAVRIQLFKIGFKAQEPIAKLWLACLLGSPGVWLRWFLAGYNGRGIGRSGSWKWFPFGTLAVNVLASTLMAGSTTIMKVINTKRCDIIVDGFQFGFCGCLSTVSAFVAEVYVMNQSKHPWRAYVYTIVTILLAFVMGVLVYIIPVIKEGYQ</sequence>
<dbReference type="EMBL" id="QPKB01000001">
    <property type="protein sequence ID" value="RWR73687.1"/>
    <property type="molecule type" value="Genomic_DNA"/>
</dbReference>